<proteinExistence type="predicted"/>
<protein>
    <submittedName>
        <fullName evidence="1">Uncharacterized protein</fullName>
    </submittedName>
</protein>
<name>A0ABS6BD27_9NOCA</name>
<dbReference type="Proteomes" id="UP000733379">
    <property type="component" value="Unassembled WGS sequence"/>
</dbReference>
<reference evidence="1 2" key="1">
    <citation type="submission" date="2021-06" db="EMBL/GenBank/DDBJ databases">
        <title>Actinomycetes sequencing.</title>
        <authorList>
            <person name="Shan Q."/>
        </authorList>
    </citation>
    <scope>NUCLEOTIDE SEQUENCE [LARGE SCALE GENOMIC DNA]</scope>
    <source>
        <strain evidence="1 2">NEAU-G5</strain>
    </source>
</reference>
<sequence>MTELPQFIDGARVLRVATLLGTTPTGRARHTIGGHVVDGFAGLAIAQYDTDPGVHLFYCDAAWNCVTDTWHDDVAGAVEQARYEFDPIEFVDVPASDTTAR</sequence>
<dbReference type="EMBL" id="JAHKNI010000040">
    <property type="protein sequence ID" value="MBU3068192.1"/>
    <property type="molecule type" value="Genomic_DNA"/>
</dbReference>
<comment type="caution">
    <text evidence="1">The sequence shown here is derived from an EMBL/GenBank/DDBJ whole genome shotgun (WGS) entry which is preliminary data.</text>
</comment>
<evidence type="ECO:0000313" key="1">
    <source>
        <dbReference type="EMBL" id="MBU3068192.1"/>
    </source>
</evidence>
<keyword evidence="2" id="KW-1185">Reference proteome</keyword>
<evidence type="ECO:0000313" key="2">
    <source>
        <dbReference type="Proteomes" id="UP000733379"/>
    </source>
</evidence>
<gene>
    <name evidence="1" type="ORF">KO481_42610</name>
</gene>
<organism evidence="1 2">
    <name type="scientific">Nocardia albiluteola</name>
    <dbReference type="NCBI Taxonomy" id="2842303"/>
    <lineage>
        <taxon>Bacteria</taxon>
        <taxon>Bacillati</taxon>
        <taxon>Actinomycetota</taxon>
        <taxon>Actinomycetes</taxon>
        <taxon>Mycobacteriales</taxon>
        <taxon>Nocardiaceae</taxon>
        <taxon>Nocardia</taxon>
    </lineage>
</organism>
<accession>A0ABS6BD27</accession>
<dbReference type="RefSeq" id="WP_215924461.1">
    <property type="nucleotide sequence ID" value="NZ_JAHKNI010000040.1"/>
</dbReference>